<accession>A0ACB6QCS9</accession>
<dbReference type="EMBL" id="MU003534">
    <property type="protein sequence ID" value="KAF2464711.1"/>
    <property type="molecule type" value="Genomic_DNA"/>
</dbReference>
<dbReference type="Proteomes" id="UP000799755">
    <property type="component" value="Unassembled WGS sequence"/>
</dbReference>
<sequence length="521" mass="59213">MSTTVEVPPGLFSVLQRASISGVITSVLVIVVIRLIARAFYRAYFHPLCQFPGPKINAATRIPYLIAAFKGNLVPFAGNLHRQYGDIVRIAPDELSIIDPQAWKDVHGHGSKGSAGSMPRKHWHRYGKPVNHVRNLITCKDDDKHMRMRRIFLPAFSDRALRQQEPLFMKYVNILVKKLYGGIEEDPNRKWDMVRMYNFTTFDIMGDITFGEPLHMLEGGEYDPWVSMIFASVKFGSRIGIINWYPLLYKIFKALVPESFAKKRYEHFQHSVQRVTKRLEKGRDSEGVDLWDLVLKQPEGQGLSRGEMDSNSSLFMVAGTETTATLVSGLTYLLLKNTAAMKKLNEEIRSTFANAEDMHMDSIAALPYLNACIKEALRLYPPVPVGLPRLTPPEGSTVCGVFIPPGTTITVPHKVMYTSEKNFKDPQSFIPERWTGEDARFANDNQFALQPFSYGPRDCLGKNMAYHEMRLIVAKVFYNFDLELCPESEGWTEQHTYTLWEKHPLVLKLKPANSEGMGSKE</sequence>
<gene>
    <name evidence="1" type="ORF">BDR25DRAFT_346521</name>
</gene>
<name>A0ACB6QCS9_9PLEO</name>
<protein>
    <submittedName>
        <fullName evidence="1">Cytochrome P450 monooxygenase-like protein</fullName>
    </submittedName>
</protein>
<comment type="caution">
    <text evidence="1">The sequence shown here is derived from an EMBL/GenBank/DDBJ whole genome shotgun (WGS) entry which is preliminary data.</text>
</comment>
<proteinExistence type="predicted"/>
<keyword evidence="2" id="KW-1185">Reference proteome</keyword>
<evidence type="ECO:0000313" key="1">
    <source>
        <dbReference type="EMBL" id="KAF2464711.1"/>
    </source>
</evidence>
<evidence type="ECO:0000313" key="2">
    <source>
        <dbReference type="Proteomes" id="UP000799755"/>
    </source>
</evidence>
<reference evidence="1" key="1">
    <citation type="journal article" date="2020" name="Stud. Mycol.">
        <title>101 Dothideomycetes genomes: a test case for predicting lifestyles and emergence of pathogens.</title>
        <authorList>
            <person name="Haridas S."/>
            <person name="Albert R."/>
            <person name="Binder M."/>
            <person name="Bloem J."/>
            <person name="Labutti K."/>
            <person name="Salamov A."/>
            <person name="Andreopoulos B."/>
            <person name="Baker S."/>
            <person name="Barry K."/>
            <person name="Bills G."/>
            <person name="Bluhm B."/>
            <person name="Cannon C."/>
            <person name="Castanera R."/>
            <person name="Culley D."/>
            <person name="Daum C."/>
            <person name="Ezra D."/>
            <person name="Gonzalez J."/>
            <person name="Henrissat B."/>
            <person name="Kuo A."/>
            <person name="Liang C."/>
            <person name="Lipzen A."/>
            <person name="Lutzoni F."/>
            <person name="Magnuson J."/>
            <person name="Mondo S."/>
            <person name="Nolan M."/>
            <person name="Ohm R."/>
            <person name="Pangilinan J."/>
            <person name="Park H.-J."/>
            <person name="Ramirez L."/>
            <person name="Alfaro M."/>
            <person name="Sun H."/>
            <person name="Tritt A."/>
            <person name="Yoshinaga Y."/>
            <person name="Zwiers L.-H."/>
            <person name="Turgeon B."/>
            <person name="Goodwin S."/>
            <person name="Spatafora J."/>
            <person name="Crous P."/>
            <person name="Grigoriev I."/>
        </authorList>
    </citation>
    <scope>NUCLEOTIDE SEQUENCE</scope>
    <source>
        <strain evidence="1">ATCC 200398</strain>
    </source>
</reference>
<organism evidence="1 2">
    <name type="scientific">Lindgomyces ingoldianus</name>
    <dbReference type="NCBI Taxonomy" id="673940"/>
    <lineage>
        <taxon>Eukaryota</taxon>
        <taxon>Fungi</taxon>
        <taxon>Dikarya</taxon>
        <taxon>Ascomycota</taxon>
        <taxon>Pezizomycotina</taxon>
        <taxon>Dothideomycetes</taxon>
        <taxon>Pleosporomycetidae</taxon>
        <taxon>Pleosporales</taxon>
        <taxon>Lindgomycetaceae</taxon>
        <taxon>Lindgomyces</taxon>
    </lineage>
</organism>